<dbReference type="RefSeq" id="WP_133390914.1">
    <property type="nucleotide sequence ID" value="NZ_SMUW01000034.1"/>
</dbReference>
<dbReference type="EMBL" id="SMUW01000034">
    <property type="protein sequence ID" value="TDK44211.1"/>
    <property type="molecule type" value="Genomic_DNA"/>
</dbReference>
<organism evidence="1 2">
    <name type="scientific">Algoriphagus formosus</name>
    <dbReference type="NCBI Taxonomy" id="2007308"/>
    <lineage>
        <taxon>Bacteria</taxon>
        <taxon>Pseudomonadati</taxon>
        <taxon>Bacteroidota</taxon>
        <taxon>Cytophagia</taxon>
        <taxon>Cytophagales</taxon>
        <taxon>Cyclobacteriaceae</taxon>
        <taxon>Algoriphagus</taxon>
    </lineage>
</organism>
<dbReference type="Proteomes" id="UP000295438">
    <property type="component" value="Unassembled WGS sequence"/>
</dbReference>
<protein>
    <submittedName>
        <fullName evidence="1">Class I SAM-dependent methyltransferase</fullName>
    </submittedName>
</protein>
<gene>
    <name evidence="1" type="ORF">E1898_11095</name>
</gene>
<dbReference type="Pfam" id="PF13489">
    <property type="entry name" value="Methyltransf_23"/>
    <property type="match status" value="1"/>
</dbReference>
<comment type="caution">
    <text evidence="1">The sequence shown here is derived from an EMBL/GenBank/DDBJ whole genome shotgun (WGS) entry which is preliminary data.</text>
</comment>
<dbReference type="AlphaFoldDB" id="A0A4R5UYB7"/>
<dbReference type="PANTHER" id="PTHR43861">
    <property type="entry name" value="TRANS-ACONITATE 2-METHYLTRANSFERASE-RELATED"/>
    <property type="match status" value="1"/>
</dbReference>
<keyword evidence="2" id="KW-1185">Reference proteome</keyword>
<evidence type="ECO:0000313" key="1">
    <source>
        <dbReference type="EMBL" id="TDK44211.1"/>
    </source>
</evidence>
<dbReference type="GO" id="GO:0008168">
    <property type="term" value="F:methyltransferase activity"/>
    <property type="evidence" value="ECO:0007669"/>
    <property type="project" value="UniProtKB-KW"/>
</dbReference>
<dbReference type="GO" id="GO:0032259">
    <property type="term" value="P:methylation"/>
    <property type="evidence" value="ECO:0007669"/>
    <property type="project" value="UniProtKB-KW"/>
</dbReference>
<reference evidence="1 2" key="1">
    <citation type="submission" date="2019-03" db="EMBL/GenBank/DDBJ databases">
        <title>Algoriphagus aquimaris sp. nov., isolated form marine sediment in Pohang, Korea.</title>
        <authorList>
            <person name="Kim J."/>
            <person name="Yoon S.-H."/>
            <person name="Lee S.-S."/>
        </authorList>
    </citation>
    <scope>NUCLEOTIDE SEQUENCE [LARGE SCALE GENOMIC DNA]</scope>
    <source>
        <strain evidence="1 2">F21</strain>
    </source>
</reference>
<dbReference type="SUPFAM" id="SSF53335">
    <property type="entry name" value="S-adenosyl-L-methionine-dependent methyltransferases"/>
    <property type="match status" value="1"/>
</dbReference>
<keyword evidence="1" id="KW-0489">Methyltransferase</keyword>
<accession>A0A4R5UYB7</accession>
<name>A0A4R5UYB7_9BACT</name>
<dbReference type="CDD" id="cd02440">
    <property type="entry name" value="AdoMet_MTases"/>
    <property type="match status" value="1"/>
</dbReference>
<sequence length="268" mass="30963">MNLTFGDAQIYTSERMMKFPKLSKAFFKVFGYTNLGNYARFTIFKKLLNQVPIPRDGKILDLGTGYGEYAFSLSKAFPSGLIHALDIDPERIYTLRQAIRKSLVSNILTYSEHLGNVYLPELDFVFSIDVFEHIEEENMPFKEVYDRLKPGGHFLVKIPNKQQRTILPEAWFEEHQEWLEDEHVGQVYDLEGLKNRFEMEGFEVIHASYSDGWLSRMGWELAYLGKKVGFIGQLASLPLAKGMVLLDRVFHRNTWGNAIQVIGKKPKL</sequence>
<evidence type="ECO:0000313" key="2">
    <source>
        <dbReference type="Proteomes" id="UP000295438"/>
    </source>
</evidence>
<keyword evidence="1" id="KW-0808">Transferase</keyword>
<dbReference type="Gene3D" id="3.40.50.150">
    <property type="entry name" value="Vaccinia Virus protein VP39"/>
    <property type="match status" value="1"/>
</dbReference>
<dbReference type="InterPro" id="IPR029063">
    <property type="entry name" value="SAM-dependent_MTases_sf"/>
</dbReference>
<proteinExistence type="predicted"/>